<sequence>MSMIRQTCPACNRLLELPEHAAGKTAKCPACEAQFVVPMPVGPATDGQGFGDQGFGDQDSGGQEMGDQDSGASGAGDPGFGSPIPGSMDAPGASPFSQPLGSTVDGHRQGPVSSKPNPYQPSVETPPATTFVGKLPIGRRSVEEIVGVGFAIFKERAGVLIGTYILVFLISLFAAFAPNLIGMIMDMIGNEALSAVISGLSQLFFNLLSSYFTFGYCGVVLAVARDEPSPFSRLCPSMAIFGRFIGGVILLMLAGGLVAGLVAAVGALAIAAGVEGGVAAGLIILAFLVLLPAMFLMYWLLWSWPFIVVDGKAGITGSIKASFAITMENKMTSLLLIIIVMLLSIVGLLACYIGLVVATPLWIMFLGAGYLMITGQSYVDPRTNRSNPQFAPRPQSPQF</sequence>
<protein>
    <submittedName>
        <fullName evidence="3">Uncharacterized protein</fullName>
    </submittedName>
</protein>
<evidence type="ECO:0000313" key="4">
    <source>
        <dbReference type="Proteomes" id="UP000318538"/>
    </source>
</evidence>
<feature type="transmembrane region" description="Helical" evidence="2">
    <location>
        <begin position="204"/>
        <end position="224"/>
    </location>
</feature>
<proteinExistence type="predicted"/>
<evidence type="ECO:0000256" key="2">
    <source>
        <dbReference type="SAM" id="Phobius"/>
    </source>
</evidence>
<feature type="transmembrane region" description="Helical" evidence="2">
    <location>
        <begin position="334"/>
        <end position="355"/>
    </location>
</feature>
<accession>A0A517NGA3</accession>
<feature type="transmembrane region" description="Helical" evidence="2">
    <location>
        <begin position="159"/>
        <end position="184"/>
    </location>
</feature>
<evidence type="ECO:0000256" key="1">
    <source>
        <dbReference type="SAM" id="MobiDB-lite"/>
    </source>
</evidence>
<gene>
    <name evidence="3" type="ORF">K227x_45750</name>
</gene>
<keyword evidence="4" id="KW-1185">Reference proteome</keyword>
<feature type="transmembrane region" description="Helical" evidence="2">
    <location>
        <begin position="361"/>
        <end position="379"/>
    </location>
</feature>
<keyword evidence="2" id="KW-1133">Transmembrane helix</keyword>
<keyword evidence="2" id="KW-0472">Membrane</keyword>
<feature type="compositionally biased region" description="Low complexity" evidence="1">
    <location>
        <begin position="55"/>
        <end position="72"/>
    </location>
</feature>
<dbReference type="EMBL" id="CP036525">
    <property type="protein sequence ID" value="QDT06167.1"/>
    <property type="molecule type" value="Genomic_DNA"/>
</dbReference>
<name>A0A517NGA3_9BACT</name>
<feature type="region of interest" description="Disordered" evidence="1">
    <location>
        <begin position="42"/>
        <end position="126"/>
    </location>
</feature>
<feature type="transmembrane region" description="Helical" evidence="2">
    <location>
        <begin position="244"/>
        <end position="272"/>
    </location>
</feature>
<evidence type="ECO:0000313" key="3">
    <source>
        <dbReference type="EMBL" id="QDT06167.1"/>
    </source>
</evidence>
<keyword evidence="2" id="KW-0812">Transmembrane</keyword>
<feature type="transmembrane region" description="Helical" evidence="2">
    <location>
        <begin position="278"/>
        <end position="302"/>
    </location>
</feature>
<organism evidence="3 4">
    <name type="scientific">Rubripirellula lacrimiformis</name>
    <dbReference type="NCBI Taxonomy" id="1930273"/>
    <lineage>
        <taxon>Bacteria</taxon>
        <taxon>Pseudomonadati</taxon>
        <taxon>Planctomycetota</taxon>
        <taxon>Planctomycetia</taxon>
        <taxon>Pirellulales</taxon>
        <taxon>Pirellulaceae</taxon>
        <taxon>Rubripirellula</taxon>
    </lineage>
</organism>
<feature type="compositionally biased region" description="Polar residues" evidence="1">
    <location>
        <begin position="111"/>
        <end position="123"/>
    </location>
</feature>
<dbReference type="Proteomes" id="UP000318538">
    <property type="component" value="Chromosome"/>
</dbReference>
<reference evidence="3 4" key="1">
    <citation type="submission" date="2019-02" db="EMBL/GenBank/DDBJ databases">
        <title>Deep-cultivation of Planctomycetes and their phenomic and genomic characterization uncovers novel biology.</title>
        <authorList>
            <person name="Wiegand S."/>
            <person name="Jogler M."/>
            <person name="Boedeker C."/>
            <person name="Pinto D."/>
            <person name="Vollmers J."/>
            <person name="Rivas-Marin E."/>
            <person name="Kohn T."/>
            <person name="Peeters S.H."/>
            <person name="Heuer A."/>
            <person name="Rast P."/>
            <person name="Oberbeckmann S."/>
            <person name="Bunk B."/>
            <person name="Jeske O."/>
            <person name="Meyerdierks A."/>
            <person name="Storesund J.E."/>
            <person name="Kallscheuer N."/>
            <person name="Luecker S."/>
            <person name="Lage O.M."/>
            <person name="Pohl T."/>
            <person name="Merkel B.J."/>
            <person name="Hornburger P."/>
            <person name="Mueller R.-W."/>
            <person name="Bruemmer F."/>
            <person name="Labrenz M."/>
            <person name="Spormann A.M."/>
            <person name="Op den Camp H."/>
            <person name="Overmann J."/>
            <person name="Amann R."/>
            <person name="Jetten M.S.M."/>
            <person name="Mascher T."/>
            <person name="Medema M.H."/>
            <person name="Devos D.P."/>
            <person name="Kaster A.-K."/>
            <person name="Ovreas L."/>
            <person name="Rohde M."/>
            <person name="Galperin M.Y."/>
            <person name="Jogler C."/>
        </authorList>
    </citation>
    <scope>NUCLEOTIDE SEQUENCE [LARGE SCALE GENOMIC DNA]</scope>
    <source>
        <strain evidence="3 4">K22_7</strain>
    </source>
</reference>
<dbReference type="KEGG" id="rlc:K227x_45750"/>
<dbReference type="AlphaFoldDB" id="A0A517NGA3"/>
<dbReference type="RefSeq" id="WP_218933418.1">
    <property type="nucleotide sequence ID" value="NZ_CP036525.1"/>
</dbReference>